<evidence type="ECO:0008006" key="4">
    <source>
        <dbReference type="Google" id="ProtNLM"/>
    </source>
</evidence>
<keyword evidence="1" id="KW-0812">Transmembrane</keyword>
<gene>
    <name evidence="2" type="ORF">JW646_19260</name>
</gene>
<reference evidence="2 3" key="1">
    <citation type="journal article" date="2023" name="Int. J. Syst. Evol. Microbiol.">
        <title>Terrisporobacter hibernicus sp. nov., isolated from bovine faeces in Northern Ireland.</title>
        <authorList>
            <person name="Mitchell M."/>
            <person name="Nguyen S.V."/>
            <person name="Connor M."/>
            <person name="Fairley D.J."/>
            <person name="Donoghue O."/>
            <person name="Marshall H."/>
            <person name="Koolman L."/>
            <person name="McMullan G."/>
            <person name="Schaffer K.E."/>
            <person name="McGrath J.W."/>
            <person name="Fanning S."/>
        </authorList>
    </citation>
    <scope>NUCLEOTIDE SEQUENCE [LARGE SCALE GENOMIC DNA]</scope>
    <source>
        <strain evidence="2 3">MCA3</strain>
    </source>
</reference>
<feature type="transmembrane region" description="Helical" evidence="1">
    <location>
        <begin position="5"/>
        <end position="23"/>
    </location>
</feature>
<dbReference type="Proteomes" id="UP001198983">
    <property type="component" value="Chromosome"/>
</dbReference>
<feature type="transmembrane region" description="Helical" evidence="1">
    <location>
        <begin position="29"/>
        <end position="48"/>
    </location>
</feature>
<keyword evidence="1" id="KW-1133">Transmembrane helix</keyword>
<dbReference type="EMBL" id="CP081135">
    <property type="protein sequence ID" value="UEL47725.1"/>
    <property type="molecule type" value="Genomic_DNA"/>
</dbReference>
<evidence type="ECO:0000313" key="3">
    <source>
        <dbReference type="Proteomes" id="UP001198983"/>
    </source>
</evidence>
<keyword evidence="1" id="KW-0472">Membrane</keyword>
<evidence type="ECO:0000256" key="1">
    <source>
        <dbReference type="SAM" id="Phobius"/>
    </source>
</evidence>
<evidence type="ECO:0000313" key="2">
    <source>
        <dbReference type="EMBL" id="UEL47725.1"/>
    </source>
</evidence>
<name>A0AAX2ZG22_9FIRM</name>
<protein>
    <recommendedName>
        <fullName evidence="4">DUF5673 domain-containing protein</fullName>
    </recommendedName>
</protein>
<dbReference type="RefSeq" id="WP_228416051.1">
    <property type="nucleotide sequence ID" value="NZ_CP081135.1"/>
</dbReference>
<dbReference type="KEGG" id="tem:JW646_19260"/>
<keyword evidence="3" id="KW-1185">Reference proteome</keyword>
<organism evidence="2 3">
    <name type="scientific">Terrisporobacter hibernicus</name>
    <dbReference type="NCBI Taxonomy" id="2813371"/>
    <lineage>
        <taxon>Bacteria</taxon>
        <taxon>Bacillati</taxon>
        <taxon>Bacillota</taxon>
        <taxon>Clostridia</taxon>
        <taxon>Peptostreptococcales</taxon>
        <taxon>Peptostreptococcaceae</taxon>
        <taxon>Terrisporobacter</taxon>
    </lineage>
</organism>
<sequence>MKKLLYIDKILSYILCIIVIVYIKNLYINTSIMACIKYLIYILIILVISKRIKIMLKYKPLKLPKRVWVGVIYLIILKNILILIMIFNSFNKFIYDIIDIYLLLSIIILLLSILTYSYISENLIISMWNGKFKISSIESYYVDKGYFGQKLCIKLYDRSQKNISISTEEYNRFKNEF</sequence>
<feature type="transmembrane region" description="Helical" evidence="1">
    <location>
        <begin position="68"/>
        <end position="88"/>
    </location>
</feature>
<feature type="transmembrane region" description="Helical" evidence="1">
    <location>
        <begin position="100"/>
        <end position="119"/>
    </location>
</feature>
<proteinExistence type="predicted"/>
<dbReference type="PROSITE" id="PS51257">
    <property type="entry name" value="PROKAR_LIPOPROTEIN"/>
    <property type="match status" value="1"/>
</dbReference>
<accession>A0AAX2ZG22</accession>
<dbReference type="AlphaFoldDB" id="A0AAX2ZG22"/>